<organism evidence="1">
    <name type="scientific">Leucosporidium scottii</name>
    <dbReference type="NCBI Taxonomy" id="5278"/>
    <lineage>
        <taxon>Eukaryota</taxon>
        <taxon>Fungi</taxon>
        <taxon>Dikarya</taxon>
        <taxon>Basidiomycota</taxon>
        <taxon>Pucciniomycotina</taxon>
        <taxon>Microbotryomycetes</taxon>
        <taxon>Leucosporidiales</taxon>
        <taxon>Leucosporidium</taxon>
    </lineage>
</organism>
<dbReference type="InterPro" id="IPR052791">
    <property type="entry name" value="SSM1_domain"/>
</dbReference>
<dbReference type="AlphaFoldDB" id="A0A0H5FRX3"/>
<dbReference type="SUPFAM" id="SSF56784">
    <property type="entry name" value="HAD-like"/>
    <property type="match status" value="1"/>
</dbReference>
<proteinExistence type="predicted"/>
<dbReference type="PANTHER" id="PTHR47438">
    <property type="entry name" value="PHOSPHATE METABOLISM PROTEIN 8-RELATED"/>
    <property type="match status" value="1"/>
</dbReference>
<dbReference type="GO" id="GO:0008252">
    <property type="term" value="F:nucleotidase activity"/>
    <property type="evidence" value="ECO:0007669"/>
    <property type="project" value="TreeGrafter"/>
</dbReference>
<dbReference type="Gene3D" id="3.40.50.1000">
    <property type="entry name" value="HAD superfamily/HAD-like"/>
    <property type="match status" value="1"/>
</dbReference>
<evidence type="ECO:0000313" key="1">
    <source>
        <dbReference type="EMBL" id="CRX79092.1"/>
    </source>
</evidence>
<dbReference type="SFLD" id="SFLDG01129">
    <property type="entry name" value="C1.5:_HAD__Beta-PGM__Phosphata"/>
    <property type="match status" value="1"/>
</dbReference>
<dbReference type="NCBIfam" id="TIGR01509">
    <property type="entry name" value="HAD-SF-IA-v3"/>
    <property type="match status" value="1"/>
</dbReference>
<dbReference type="GO" id="GO:0009166">
    <property type="term" value="P:nucleotide catabolic process"/>
    <property type="evidence" value="ECO:0007669"/>
    <property type="project" value="TreeGrafter"/>
</dbReference>
<dbReference type="Gene3D" id="1.10.150.450">
    <property type="match status" value="1"/>
</dbReference>
<dbReference type="PANTHER" id="PTHR47438:SF1">
    <property type="entry name" value="PHOSPHATE METABOLISM PROTEIN 8-RELATED"/>
    <property type="match status" value="1"/>
</dbReference>
<dbReference type="InterPro" id="IPR036412">
    <property type="entry name" value="HAD-like_sf"/>
</dbReference>
<reference evidence="1" key="1">
    <citation type="submission" date="2015-06" db="EMBL/GenBank/DDBJ databases">
        <title>Genetic Architecture Underlying Mating-Type Determination in the Yeast Leucosporidium scottii and the Evolution of Mating Systems in Basidiomycetes.</title>
        <authorList>
            <person name="Maia T.M."/>
            <person name="Lopes S."/>
            <person name="Almeida J.M.G.C.F."/>
            <person name="Rosa L.H."/>
            <person name="Sampaio J.P."/>
            <person name="Goncalves P."/>
            <person name="Coelho M.A."/>
        </authorList>
    </citation>
    <scope>NUCLEOTIDE SEQUENCE</scope>
</reference>
<gene>
    <name evidence="1" type="ORF">ls5930a1_00142</name>
</gene>
<accession>A0A0H5FRX3</accession>
<name>A0A0H5FRX3_9BASI</name>
<sequence length="284" mass="31679">MAIKITTAQGEPRPPAPVDPLDPRPLIFFDIDNCLYSKDVGIDEMMRDLITRYFERLGLPAEEAAHLRHRYYTEYGLAIRGLVRHHQVDPLDYDAQCDAALPLETVLKPSAEMQALLKDIDRSRFRVWALTNAYYNVCCSFLLLSVASDSPSSSSSPKQHATRVLSLLDLAEHFEGVVSCDYAAQEFSCKPEEAYFNAALAAGGQPDPLQIYFVDDSALNIKGAHSLKWGHCVLFDEHGDQQEKLGGLEKLEMGDKEGKVSVVTSMEDLRKAWPEVFVKGSKAI</sequence>
<evidence type="ECO:0008006" key="2">
    <source>
        <dbReference type="Google" id="ProtNLM"/>
    </source>
</evidence>
<dbReference type="SFLD" id="SFLDS00003">
    <property type="entry name" value="Haloacid_Dehalogenase"/>
    <property type="match status" value="1"/>
</dbReference>
<dbReference type="Pfam" id="PF00702">
    <property type="entry name" value="Hydrolase"/>
    <property type="match status" value="1"/>
</dbReference>
<dbReference type="InterPro" id="IPR023214">
    <property type="entry name" value="HAD_sf"/>
</dbReference>
<dbReference type="InterPro" id="IPR006439">
    <property type="entry name" value="HAD-SF_hydro_IA"/>
</dbReference>
<protein>
    <recommendedName>
        <fullName evidence="2">Pyrimidine 5'-nucleotidase</fullName>
    </recommendedName>
</protein>
<dbReference type="EMBL" id="LN868507">
    <property type="protein sequence ID" value="CRX79092.1"/>
    <property type="molecule type" value="Genomic_DNA"/>
</dbReference>
<dbReference type="GO" id="GO:0006206">
    <property type="term" value="P:pyrimidine nucleobase metabolic process"/>
    <property type="evidence" value="ECO:0007669"/>
    <property type="project" value="TreeGrafter"/>
</dbReference>